<dbReference type="InterPro" id="IPR050863">
    <property type="entry name" value="CenT-Element_Derived"/>
</dbReference>
<dbReference type="PANTHER" id="PTHR19303">
    <property type="entry name" value="TRANSPOSON"/>
    <property type="match status" value="1"/>
</dbReference>
<dbReference type="InterPro" id="IPR007889">
    <property type="entry name" value="HTH_Psq"/>
</dbReference>
<evidence type="ECO:0000313" key="4">
    <source>
        <dbReference type="Proteomes" id="UP001652625"/>
    </source>
</evidence>
<dbReference type="Proteomes" id="UP001652625">
    <property type="component" value="Chromosome 09"/>
</dbReference>
<evidence type="ECO:0000259" key="3">
    <source>
        <dbReference type="Pfam" id="PF05225"/>
    </source>
</evidence>
<evidence type="ECO:0000313" key="5">
    <source>
        <dbReference type="RefSeq" id="XP_065662677.1"/>
    </source>
</evidence>
<keyword evidence="4" id="KW-1185">Reference proteome</keyword>
<name>A0ABM4CLL3_HYDVU</name>
<keyword evidence="1" id="KW-0472">Membrane</keyword>
<dbReference type="GeneID" id="136085310"/>
<feature type="domain" description="DDE-1" evidence="2">
    <location>
        <begin position="203"/>
        <end position="317"/>
    </location>
</feature>
<sequence>MVRNYIRKTDRGNFSEQSMLLAIDSVKLKEMSLRKAALTFSVNEDALHRRIQRKLKSLESCNIHKRSLGSFKKVLPNDTYQLVSYIKEMDSYVEKYNIVHPFNKYNGVAGRDFVSGFLKRRLDLSIRKPQGLSLNRIYGLNRNSVNIYFKNIEIVIKKYKFEAHQIFNCDESGIIIVHKPVKVITKKRKHCISSVTSGEWSVTTTVVCAMNVIGLFVPPMIIFKRKQMKLELIDHAPTGTIGGCSKNGWITTNLLMEYIKHFKKYTRASIENKILLILDGHKTHTKNINLLGFAKENGIVIITLPPHASHKLQPLLWKLF</sequence>
<keyword evidence="1" id="KW-0812">Transmembrane</keyword>
<feature type="domain" description="HTH psq-type" evidence="3">
    <location>
        <begin position="16"/>
        <end position="55"/>
    </location>
</feature>
<organism evidence="4 5">
    <name type="scientific">Hydra vulgaris</name>
    <name type="common">Hydra</name>
    <name type="synonym">Hydra attenuata</name>
    <dbReference type="NCBI Taxonomy" id="6087"/>
    <lineage>
        <taxon>Eukaryota</taxon>
        <taxon>Metazoa</taxon>
        <taxon>Cnidaria</taxon>
        <taxon>Hydrozoa</taxon>
        <taxon>Hydroidolina</taxon>
        <taxon>Anthoathecata</taxon>
        <taxon>Aplanulata</taxon>
        <taxon>Hydridae</taxon>
        <taxon>Hydra</taxon>
    </lineage>
</organism>
<dbReference type="Gene3D" id="1.10.10.60">
    <property type="entry name" value="Homeodomain-like"/>
    <property type="match status" value="1"/>
</dbReference>
<dbReference type="Pfam" id="PF05225">
    <property type="entry name" value="HTH_psq"/>
    <property type="match status" value="1"/>
</dbReference>
<gene>
    <name evidence="5" type="primary">LOC136085310</name>
</gene>
<dbReference type="RefSeq" id="XP_065662677.1">
    <property type="nucleotide sequence ID" value="XM_065806605.1"/>
</dbReference>
<feature type="transmembrane region" description="Helical" evidence="1">
    <location>
        <begin position="200"/>
        <end position="223"/>
    </location>
</feature>
<dbReference type="InterPro" id="IPR004875">
    <property type="entry name" value="DDE_SF_endonuclease_dom"/>
</dbReference>
<dbReference type="Pfam" id="PF03184">
    <property type="entry name" value="DDE_1"/>
    <property type="match status" value="1"/>
</dbReference>
<keyword evidence="1" id="KW-1133">Transmembrane helix</keyword>
<evidence type="ECO:0000256" key="1">
    <source>
        <dbReference type="SAM" id="Phobius"/>
    </source>
</evidence>
<evidence type="ECO:0000259" key="2">
    <source>
        <dbReference type="Pfam" id="PF03184"/>
    </source>
</evidence>
<proteinExistence type="predicted"/>
<dbReference type="PANTHER" id="PTHR19303:SF71">
    <property type="entry name" value="ZINC FINGER PHD-TYPE DOMAIN-CONTAINING PROTEIN"/>
    <property type="match status" value="1"/>
</dbReference>
<dbReference type="SUPFAM" id="SSF46689">
    <property type="entry name" value="Homeodomain-like"/>
    <property type="match status" value="1"/>
</dbReference>
<dbReference type="InterPro" id="IPR009057">
    <property type="entry name" value="Homeodomain-like_sf"/>
</dbReference>
<reference evidence="5" key="1">
    <citation type="submission" date="2025-08" db="UniProtKB">
        <authorList>
            <consortium name="RefSeq"/>
        </authorList>
    </citation>
    <scope>IDENTIFICATION</scope>
</reference>
<protein>
    <submittedName>
        <fullName evidence="5">Uncharacterized protein LOC136085310</fullName>
    </submittedName>
</protein>
<accession>A0ABM4CLL3</accession>